<dbReference type="CDD" id="cd03219">
    <property type="entry name" value="ABC_Mj1267_LivG_branched"/>
    <property type="match status" value="1"/>
</dbReference>
<dbReference type="InterPro" id="IPR003439">
    <property type="entry name" value="ABC_transporter-like_ATP-bd"/>
</dbReference>
<accession>A0A087CVL5</accession>
<dbReference type="GO" id="GO:0016887">
    <property type="term" value="F:ATP hydrolysis activity"/>
    <property type="evidence" value="ECO:0007669"/>
    <property type="project" value="InterPro"/>
</dbReference>
<evidence type="ECO:0000313" key="7">
    <source>
        <dbReference type="Proteomes" id="UP000029078"/>
    </source>
</evidence>
<proteinExistence type="predicted"/>
<evidence type="ECO:0000313" key="6">
    <source>
        <dbReference type="EMBL" id="KFI87315.1"/>
    </source>
</evidence>
<feature type="region of interest" description="Disordered" evidence="4">
    <location>
        <begin position="1"/>
        <end position="33"/>
    </location>
</feature>
<dbReference type="RefSeq" id="WP_026647158.1">
    <property type="nucleotide sequence ID" value="NZ_JGZL01000012.1"/>
</dbReference>
<dbReference type="FunFam" id="3.40.50.300:FF:000421">
    <property type="entry name" value="Branched-chain amino acid ABC transporter ATP-binding protein"/>
    <property type="match status" value="1"/>
</dbReference>
<reference evidence="6 7" key="1">
    <citation type="submission" date="2014-03" db="EMBL/GenBank/DDBJ databases">
        <title>Genomics of Bifidobacteria.</title>
        <authorList>
            <person name="Ventura M."/>
            <person name="Milani C."/>
            <person name="Lugli G.A."/>
        </authorList>
    </citation>
    <scope>NUCLEOTIDE SEQUENCE [LARGE SCALE GENOMIC DNA]</scope>
    <source>
        <strain evidence="6 7">LMG 21811</strain>
    </source>
</reference>
<dbReference type="SUPFAM" id="SSF52540">
    <property type="entry name" value="P-loop containing nucleoside triphosphate hydrolases"/>
    <property type="match status" value="1"/>
</dbReference>
<evidence type="ECO:0000256" key="1">
    <source>
        <dbReference type="ARBA" id="ARBA00022448"/>
    </source>
</evidence>
<keyword evidence="2" id="KW-0547">Nucleotide-binding</keyword>
<dbReference type="PROSITE" id="PS00211">
    <property type="entry name" value="ABC_TRANSPORTER_1"/>
    <property type="match status" value="1"/>
</dbReference>
<feature type="compositionally biased region" description="Low complexity" evidence="4">
    <location>
        <begin position="8"/>
        <end position="33"/>
    </location>
</feature>
<dbReference type="GO" id="GO:0005886">
    <property type="term" value="C:plasma membrane"/>
    <property type="evidence" value="ECO:0007669"/>
    <property type="project" value="TreeGrafter"/>
</dbReference>
<dbReference type="PANTHER" id="PTHR45772">
    <property type="entry name" value="CONSERVED COMPONENT OF ABC TRANSPORTER FOR NATURAL AMINO ACIDS-RELATED"/>
    <property type="match status" value="1"/>
</dbReference>
<sequence>MPDTTNSPTTGTQPATQPATGVQPVSGVQPGVPFQDLTKWATKAPEGETLISTAYRDKVTDDLKFVENKPGVHKPDPILVADNVTRKFGGMTAVDVSHFEIERHGITALIGPNGAGKTTFFNLMTGFDTPNTGTWQFDGKDMAHVQPEKVARMGMVRTFQLTKVMSRLTVLDNMLLGAPVQPGEGMFRALFPGMWKKQEQANIEKAEALLERFLLIKKKDDYAGALSGGQRKLLEMARALMSDPKLVMLDEPMAGVNPALKQSLLDHIMALREEGTTVLFVEHDINMVRHIADWVTVMAEGKIVAEGQPKSVMNDPAVIDAYLGAHANVDLGDDSVLEDLKEA</sequence>
<dbReference type="GO" id="GO:0005524">
    <property type="term" value="F:ATP binding"/>
    <property type="evidence" value="ECO:0007669"/>
    <property type="project" value="UniProtKB-KW"/>
</dbReference>
<dbReference type="EMBL" id="JGZL01000012">
    <property type="protein sequence ID" value="KFI87315.1"/>
    <property type="molecule type" value="Genomic_DNA"/>
</dbReference>
<dbReference type="Proteomes" id="UP000029078">
    <property type="component" value="Unassembled WGS sequence"/>
</dbReference>
<comment type="caution">
    <text evidence="6">The sequence shown here is derived from an EMBL/GenBank/DDBJ whole genome shotgun (WGS) entry which is preliminary data.</text>
</comment>
<dbReference type="InterPro" id="IPR051120">
    <property type="entry name" value="ABC_AA/LPS_Transport"/>
</dbReference>
<dbReference type="PANTHER" id="PTHR45772:SF9">
    <property type="entry name" value="CONSERVED COMPONENT OF ABC TRANSPORTER FOR NATURAL AMINO ACIDS"/>
    <property type="match status" value="1"/>
</dbReference>
<dbReference type="SMART" id="SM00382">
    <property type="entry name" value="AAA"/>
    <property type="match status" value="1"/>
</dbReference>
<organism evidence="6 7">
    <name type="scientific">Bifidobacterium ruminantium</name>
    <dbReference type="NCBI Taxonomy" id="78346"/>
    <lineage>
        <taxon>Bacteria</taxon>
        <taxon>Bacillati</taxon>
        <taxon>Actinomycetota</taxon>
        <taxon>Actinomycetes</taxon>
        <taxon>Bifidobacteriales</taxon>
        <taxon>Bifidobacteriaceae</taxon>
        <taxon>Bifidobacterium</taxon>
    </lineage>
</organism>
<evidence type="ECO:0000256" key="2">
    <source>
        <dbReference type="ARBA" id="ARBA00022741"/>
    </source>
</evidence>
<dbReference type="STRING" id="78346.BRUM_0445"/>
<evidence type="ECO:0000259" key="5">
    <source>
        <dbReference type="PROSITE" id="PS50893"/>
    </source>
</evidence>
<dbReference type="InterPro" id="IPR003593">
    <property type="entry name" value="AAA+_ATPase"/>
</dbReference>
<dbReference type="Pfam" id="PF12399">
    <property type="entry name" value="BCA_ABC_TP_C"/>
    <property type="match status" value="1"/>
</dbReference>
<gene>
    <name evidence="6" type="ORF">BRUM_0445</name>
</gene>
<dbReference type="AlphaFoldDB" id="A0A087CVL5"/>
<dbReference type="EC" id="3.6.3.25" evidence="6"/>
<feature type="domain" description="ABC transporter" evidence="5">
    <location>
        <begin position="79"/>
        <end position="325"/>
    </location>
</feature>
<keyword evidence="7" id="KW-1185">Reference proteome</keyword>
<keyword evidence="6" id="KW-0378">Hydrolase</keyword>
<protein>
    <submittedName>
        <fullName evidence="6">Branched-chain amino acid ABC transporter, ATP-binding protein</fullName>
        <ecNumber evidence="6">3.6.3.25</ecNumber>
    </submittedName>
</protein>
<evidence type="ECO:0000256" key="3">
    <source>
        <dbReference type="ARBA" id="ARBA00022840"/>
    </source>
</evidence>
<keyword evidence="3 6" id="KW-0067">ATP-binding</keyword>
<evidence type="ECO:0000256" key="4">
    <source>
        <dbReference type="SAM" id="MobiDB-lite"/>
    </source>
</evidence>
<dbReference type="eggNOG" id="COG0411">
    <property type="taxonomic scope" value="Bacteria"/>
</dbReference>
<dbReference type="Pfam" id="PF00005">
    <property type="entry name" value="ABC_tran"/>
    <property type="match status" value="1"/>
</dbReference>
<dbReference type="Gene3D" id="3.40.50.300">
    <property type="entry name" value="P-loop containing nucleotide triphosphate hydrolases"/>
    <property type="match status" value="1"/>
</dbReference>
<keyword evidence="1" id="KW-0813">Transport</keyword>
<dbReference type="InterPro" id="IPR032823">
    <property type="entry name" value="BCA_ABC_TP_C"/>
</dbReference>
<dbReference type="InterPro" id="IPR027417">
    <property type="entry name" value="P-loop_NTPase"/>
</dbReference>
<name>A0A087CVL5_BIFRU</name>
<dbReference type="InterPro" id="IPR017871">
    <property type="entry name" value="ABC_transporter-like_CS"/>
</dbReference>
<dbReference type="PROSITE" id="PS50893">
    <property type="entry name" value="ABC_TRANSPORTER_2"/>
    <property type="match status" value="1"/>
</dbReference>